<protein>
    <submittedName>
        <fullName evidence="2">Uncharacterized protein</fullName>
    </submittedName>
</protein>
<dbReference type="Proteomes" id="UP000251186">
    <property type="component" value="Unassembled WGS sequence"/>
</dbReference>
<evidence type="ECO:0000313" key="3">
    <source>
        <dbReference type="Proteomes" id="UP000251186"/>
    </source>
</evidence>
<dbReference type="RefSeq" id="WP_112863730.1">
    <property type="nucleotide sequence ID" value="NZ_UAQP01000014.1"/>
</dbReference>
<sequence length="191" mass="20234">MTDDKDQELRALRERVAQLEASGEQVVAPTAIAPAQPKPKGMGGCGVAAVVVSGLVVAGWLIATIFSSGAPSGGFDIAQDIKAQQSLWSPPSGYTVHETDAGGRIGIEWTKPSRSECRGGGVTCFAVNLVSEKDCPRNLYASITLFDASNRNIGWTNDTAQGVRANEPIRLVFTTYTENVDAARVAELSCY</sequence>
<organism evidence="2 3">
    <name type="scientific">Brevundimonas vesicularis</name>
    <name type="common">Pseudomonas vesicularis</name>
    <dbReference type="NCBI Taxonomy" id="41276"/>
    <lineage>
        <taxon>Bacteria</taxon>
        <taxon>Pseudomonadati</taxon>
        <taxon>Pseudomonadota</taxon>
        <taxon>Alphaproteobacteria</taxon>
        <taxon>Caulobacterales</taxon>
        <taxon>Caulobacteraceae</taxon>
        <taxon>Brevundimonas</taxon>
    </lineage>
</organism>
<evidence type="ECO:0000313" key="2">
    <source>
        <dbReference type="EMBL" id="SPU55900.1"/>
    </source>
</evidence>
<dbReference type="EMBL" id="UAQP01000014">
    <property type="protein sequence ID" value="SPU55900.1"/>
    <property type="molecule type" value="Genomic_DNA"/>
</dbReference>
<reference evidence="2 3" key="1">
    <citation type="submission" date="2018-06" db="EMBL/GenBank/DDBJ databases">
        <authorList>
            <consortium name="Pathogen Informatics"/>
            <person name="Doyle S."/>
        </authorList>
    </citation>
    <scope>NUCLEOTIDE SEQUENCE [LARGE SCALE GENOMIC DNA]</scope>
    <source>
        <strain evidence="2 3">NCTC11166</strain>
    </source>
</reference>
<feature type="transmembrane region" description="Helical" evidence="1">
    <location>
        <begin position="45"/>
        <end position="66"/>
    </location>
</feature>
<evidence type="ECO:0000256" key="1">
    <source>
        <dbReference type="SAM" id="Phobius"/>
    </source>
</evidence>
<proteinExistence type="predicted"/>
<name>A0A2X1BHG6_BREVE</name>
<dbReference type="AlphaFoldDB" id="A0A2X1BHG6"/>
<keyword evidence="1" id="KW-0472">Membrane</keyword>
<keyword evidence="1" id="KW-1133">Transmembrane helix</keyword>
<accession>A0A2X1BHG6</accession>
<keyword evidence="1" id="KW-0812">Transmembrane</keyword>
<gene>
    <name evidence="2" type="ORF">NCTC11166_03303</name>
</gene>